<dbReference type="Proteomes" id="UP000051054">
    <property type="component" value="Unassembled WGS sequence"/>
</dbReference>
<dbReference type="FunFam" id="3.40.50.620:FF:000004">
    <property type="entry name" value="tRNA-specific 2-thiouridylase MnmA"/>
    <property type="match status" value="1"/>
</dbReference>
<dbReference type="PATRIC" id="fig|1423755.3.peg.913"/>
<evidence type="ECO:0000256" key="7">
    <source>
        <dbReference type="ARBA" id="ARBA00022679"/>
    </source>
</evidence>
<proteinExistence type="inferred from homology"/>
<evidence type="ECO:0000256" key="12">
    <source>
        <dbReference type="ARBA" id="ARBA00023157"/>
    </source>
</evidence>
<reference evidence="18 19" key="1">
    <citation type="journal article" date="2015" name="Genome Announc.">
        <title>Expanding the biotechnology potential of lactobacilli through comparative genomics of 213 strains and associated genera.</title>
        <authorList>
            <person name="Sun Z."/>
            <person name="Harris H.M."/>
            <person name="McCann A."/>
            <person name="Guo C."/>
            <person name="Argimon S."/>
            <person name="Zhang W."/>
            <person name="Yang X."/>
            <person name="Jeffery I.B."/>
            <person name="Cooney J.C."/>
            <person name="Kagawa T.F."/>
            <person name="Liu W."/>
            <person name="Song Y."/>
            <person name="Salvetti E."/>
            <person name="Wrobel A."/>
            <person name="Rasinkangas P."/>
            <person name="Parkhill J."/>
            <person name="Rea M.C."/>
            <person name="O'Sullivan O."/>
            <person name="Ritari J."/>
            <person name="Douillard F.P."/>
            <person name="Paul Ross R."/>
            <person name="Yang R."/>
            <person name="Briner A.E."/>
            <person name="Felis G.E."/>
            <person name="de Vos W.M."/>
            <person name="Barrangou R."/>
            <person name="Klaenhammer T.R."/>
            <person name="Caufield P.W."/>
            <person name="Cui Y."/>
            <person name="Zhang H."/>
            <person name="O'Toole P.W."/>
        </authorList>
    </citation>
    <scope>NUCLEOTIDE SEQUENCE [LARGE SCALE GENOMIC DNA]</scope>
    <source>
        <strain evidence="18 19">DSM 18933</strain>
    </source>
</reference>
<dbReference type="PANTHER" id="PTHR11933">
    <property type="entry name" value="TRNA 5-METHYLAMINOMETHYL-2-THIOURIDYLATE -METHYLTRANSFERASE"/>
    <property type="match status" value="1"/>
</dbReference>
<evidence type="ECO:0000256" key="8">
    <source>
        <dbReference type="ARBA" id="ARBA00022694"/>
    </source>
</evidence>
<evidence type="ECO:0000256" key="13">
    <source>
        <dbReference type="ARBA" id="ARBA00051542"/>
    </source>
</evidence>
<dbReference type="FunFam" id="2.40.30.10:FF:000023">
    <property type="entry name" value="tRNA-specific 2-thiouridylase MnmA"/>
    <property type="match status" value="1"/>
</dbReference>
<feature type="region of interest" description="Interaction with target base in tRNA" evidence="15">
    <location>
        <begin position="98"/>
        <end position="100"/>
    </location>
</feature>
<feature type="site" description="Interaction with tRNA" evidence="15">
    <location>
        <position position="128"/>
    </location>
</feature>
<dbReference type="EMBL" id="AZGD01000090">
    <property type="protein sequence ID" value="KRM19070.1"/>
    <property type="molecule type" value="Genomic_DNA"/>
</dbReference>
<feature type="active site" description="Cysteine persulfide intermediate" evidence="15">
    <location>
        <position position="200"/>
    </location>
</feature>
<evidence type="ECO:0000256" key="15">
    <source>
        <dbReference type="HAMAP-Rule" id="MF_00144"/>
    </source>
</evidence>
<dbReference type="InterPro" id="IPR046885">
    <property type="entry name" value="MnmA-like_C"/>
</dbReference>
<dbReference type="Gene3D" id="2.30.30.280">
    <property type="entry name" value="Adenine nucleotide alpha hydrolases-like domains"/>
    <property type="match status" value="1"/>
</dbReference>
<dbReference type="RefSeq" id="WP_025021663.1">
    <property type="nucleotide sequence ID" value="NZ_AZGD01000090.1"/>
</dbReference>
<evidence type="ECO:0000256" key="10">
    <source>
        <dbReference type="ARBA" id="ARBA00022840"/>
    </source>
</evidence>
<keyword evidence="12 15" id="KW-1015">Disulfide bond</keyword>
<evidence type="ECO:0000313" key="19">
    <source>
        <dbReference type="Proteomes" id="UP000051054"/>
    </source>
</evidence>
<feature type="domain" description="tRNA-specific 2-thiouridylase MnmA-like C-terminal" evidence="16">
    <location>
        <begin position="285"/>
        <end position="362"/>
    </location>
</feature>
<evidence type="ECO:0000256" key="14">
    <source>
        <dbReference type="ARBA" id="ARBA00056575"/>
    </source>
</evidence>
<evidence type="ECO:0000256" key="1">
    <source>
        <dbReference type="ARBA" id="ARBA00004496"/>
    </source>
</evidence>
<dbReference type="eggNOG" id="COG0482">
    <property type="taxonomic scope" value="Bacteria"/>
</dbReference>
<feature type="binding site" evidence="15">
    <location>
        <begin position="12"/>
        <end position="19"/>
    </location>
    <ligand>
        <name>ATP</name>
        <dbReference type="ChEBI" id="CHEBI:30616"/>
    </ligand>
</feature>
<dbReference type="GO" id="GO:0000049">
    <property type="term" value="F:tRNA binding"/>
    <property type="evidence" value="ECO:0007669"/>
    <property type="project" value="UniProtKB-KW"/>
</dbReference>
<dbReference type="HAMAP" id="MF_00144">
    <property type="entry name" value="tRNA_thiouridyl_MnmA"/>
    <property type="match status" value="1"/>
</dbReference>
<dbReference type="GO" id="GO:0032259">
    <property type="term" value="P:methylation"/>
    <property type="evidence" value="ECO:0007669"/>
    <property type="project" value="UniProtKB-KW"/>
</dbReference>
<comment type="function">
    <text evidence="14 15">Catalyzes the 2-thiolation of uridine at the wobble position (U34) of tRNA, leading to the formation of s(2)U34.</text>
</comment>
<feature type="region of interest" description="Interaction with tRNA" evidence="15">
    <location>
        <begin position="312"/>
        <end position="313"/>
    </location>
</feature>
<dbReference type="CDD" id="cd01998">
    <property type="entry name" value="MnmA_TRMU-like"/>
    <property type="match status" value="1"/>
</dbReference>
<dbReference type="SUPFAM" id="SSF52402">
    <property type="entry name" value="Adenine nucleotide alpha hydrolases-like"/>
    <property type="match status" value="1"/>
</dbReference>
<feature type="binding site" evidence="15">
    <location>
        <position position="38"/>
    </location>
    <ligand>
        <name>ATP</name>
        <dbReference type="ChEBI" id="CHEBI:30616"/>
    </ligand>
</feature>
<keyword evidence="7 15" id="KW-0808">Transferase</keyword>
<dbReference type="EC" id="2.8.1.13" evidence="3 15"/>
<dbReference type="GO" id="GO:0002143">
    <property type="term" value="P:tRNA wobble position uridine thiolation"/>
    <property type="evidence" value="ECO:0007669"/>
    <property type="project" value="TreeGrafter"/>
</dbReference>
<name>A0A0R1WMQ3_9LACO</name>
<dbReference type="GO" id="GO:0005737">
    <property type="term" value="C:cytoplasm"/>
    <property type="evidence" value="ECO:0007669"/>
    <property type="project" value="UniProtKB-SubCell"/>
</dbReference>
<dbReference type="GO" id="GO:0005524">
    <property type="term" value="F:ATP binding"/>
    <property type="evidence" value="ECO:0007669"/>
    <property type="project" value="UniProtKB-KW"/>
</dbReference>
<dbReference type="Gene3D" id="3.40.50.620">
    <property type="entry name" value="HUPs"/>
    <property type="match status" value="1"/>
</dbReference>
<keyword evidence="19" id="KW-1185">Reference proteome</keyword>
<evidence type="ECO:0000256" key="2">
    <source>
        <dbReference type="ARBA" id="ARBA00006191"/>
    </source>
</evidence>
<dbReference type="Gene3D" id="2.40.30.10">
    <property type="entry name" value="Translation factors"/>
    <property type="match status" value="1"/>
</dbReference>
<protein>
    <recommendedName>
        <fullName evidence="4 15">tRNA-specific 2-thiouridylase MnmA</fullName>
        <ecNumber evidence="3 15">2.8.1.13</ecNumber>
    </recommendedName>
</protein>
<comment type="similarity">
    <text evidence="2 15">Belongs to the MnmA/TRMU family.</text>
</comment>
<evidence type="ECO:0000256" key="11">
    <source>
        <dbReference type="ARBA" id="ARBA00022884"/>
    </source>
</evidence>
<organism evidence="18 19">
    <name type="scientific">Ligilactobacillus hayakitensis DSM 18933 = JCM 14209</name>
    <dbReference type="NCBI Taxonomy" id="1423755"/>
    <lineage>
        <taxon>Bacteria</taxon>
        <taxon>Bacillati</taxon>
        <taxon>Bacillota</taxon>
        <taxon>Bacilli</taxon>
        <taxon>Lactobacillales</taxon>
        <taxon>Lactobacillaceae</taxon>
        <taxon>Ligilactobacillus</taxon>
    </lineage>
</organism>
<dbReference type="Pfam" id="PF03054">
    <property type="entry name" value="tRNA_Me_trans"/>
    <property type="match status" value="1"/>
</dbReference>
<comment type="subcellular location">
    <subcellularLocation>
        <location evidence="1 15">Cytoplasm</location>
    </subcellularLocation>
</comment>
<keyword evidence="6 15" id="KW-0820">tRNA-binding</keyword>
<dbReference type="InterPro" id="IPR004506">
    <property type="entry name" value="MnmA-like"/>
</dbReference>
<dbReference type="InterPro" id="IPR046884">
    <property type="entry name" value="MnmA-like_central"/>
</dbReference>
<feature type="active site" description="Nucleophile" evidence="15">
    <location>
        <position position="103"/>
    </location>
</feature>
<feature type="binding site" evidence="15">
    <location>
        <position position="127"/>
    </location>
    <ligand>
        <name>ATP</name>
        <dbReference type="ChEBI" id="CHEBI:30616"/>
    </ligand>
</feature>
<dbReference type="OrthoDB" id="9800696at2"/>
<dbReference type="Pfam" id="PF20258">
    <property type="entry name" value="tRNA_Me_trans_C"/>
    <property type="match status" value="1"/>
</dbReference>
<dbReference type="Pfam" id="PF20259">
    <property type="entry name" value="tRNA_Me_trans_M"/>
    <property type="match status" value="1"/>
</dbReference>
<keyword evidence="8 15" id="KW-0819">tRNA processing</keyword>
<feature type="region of interest" description="Interaction with tRNA" evidence="15">
    <location>
        <begin position="150"/>
        <end position="152"/>
    </location>
</feature>
<feature type="domain" description="tRNA-specific 2-thiouridylase MnmA-like central" evidence="17">
    <location>
        <begin position="209"/>
        <end position="275"/>
    </location>
</feature>
<evidence type="ECO:0000256" key="9">
    <source>
        <dbReference type="ARBA" id="ARBA00022741"/>
    </source>
</evidence>
<evidence type="ECO:0000256" key="6">
    <source>
        <dbReference type="ARBA" id="ARBA00022555"/>
    </source>
</evidence>
<gene>
    <name evidence="15" type="primary">mnmA</name>
    <name evidence="18" type="ORF">FC40_GL000859</name>
</gene>
<dbReference type="InterPro" id="IPR014729">
    <property type="entry name" value="Rossmann-like_a/b/a_fold"/>
</dbReference>
<dbReference type="PANTHER" id="PTHR11933:SF5">
    <property type="entry name" value="MITOCHONDRIAL TRNA-SPECIFIC 2-THIOURIDYLASE 1"/>
    <property type="match status" value="1"/>
</dbReference>
<dbReference type="GO" id="GO:0008168">
    <property type="term" value="F:methyltransferase activity"/>
    <property type="evidence" value="ECO:0007669"/>
    <property type="project" value="UniProtKB-KW"/>
</dbReference>
<dbReference type="AlphaFoldDB" id="A0A0R1WMQ3"/>
<comment type="caution">
    <text evidence="18">The sequence shown here is derived from an EMBL/GenBank/DDBJ whole genome shotgun (WGS) entry which is preliminary data.</text>
</comment>
<evidence type="ECO:0000259" key="17">
    <source>
        <dbReference type="Pfam" id="PF20259"/>
    </source>
</evidence>
<feature type="site" description="Interaction with tRNA" evidence="15">
    <location>
        <position position="346"/>
    </location>
</feature>
<evidence type="ECO:0000256" key="4">
    <source>
        <dbReference type="ARBA" id="ARBA00013805"/>
    </source>
</evidence>
<evidence type="ECO:0000259" key="16">
    <source>
        <dbReference type="Pfam" id="PF20258"/>
    </source>
</evidence>
<evidence type="ECO:0000256" key="3">
    <source>
        <dbReference type="ARBA" id="ARBA00011949"/>
    </source>
</evidence>
<comment type="catalytic activity">
    <reaction evidence="13 15">
        <text>S-sulfanyl-L-cysteinyl-[protein] + uridine(34) in tRNA + AH2 + ATP = 2-thiouridine(34) in tRNA + L-cysteinyl-[protein] + A + AMP + diphosphate + H(+)</text>
        <dbReference type="Rhea" id="RHEA:47032"/>
        <dbReference type="Rhea" id="RHEA-COMP:10131"/>
        <dbReference type="Rhea" id="RHEA-COMP:11726"/>
        <dbReference type="Rhea" id="RHEA-COMP:11727"/>
        <dbReference type="Rhea" id="RHEA-COMP:11728"/>
        <dbReference type="ChEBI" id="CHEBI:13193"/>
        <dbReference type="ChEBI" id="CHEBI:15378"/>
        <dbReference type="ChEBI" id="CHEBI:17499"/>
        <dbReference type="ChEBI" id="CHEBI:29950"/>
        <dbReference type="ChEBI" id="CHEBI:30616"/>
        <dbReference type="ChEBI" id="CHEBI:33019"/>
        <dbReference type="ChEBI" id="CHEBI:61963"/>
        <dbReference type="ChEBI" id="CHEBI:65315"/>
        <dbReference type="ChEBI" id="CHEBI:87170"/>
        <dbReference type="ChEBI" id="CHEBI:456215"/>
        <dbReference type="EC" id="2.8.1.13"/>
    </reaction>
</comment>
<evidence type="ECO:0000313" key="18">
    <source>
        <dbReference type="EMBL" id="KRM19070.1"/>
    </source>
</evidence>
<accession>A0A0R1WMQ3</accession>
<dbReference type="InterPro" id="IPR023382">
    <property type="entry name" value="MnmA-like_central_sf"/>
</dbReference>
<dbReference type="GO" id="GO:0103016">
    <property type="term" value="F:tRNA-uridine 2-sulfurtransferase activity"/>
    <property type="evidence" value="ECO:0007669"/>
    <property type="project" value="UniProtKB-EC"/>
</dbReference>
<keyword evidence="11 15" id="KW-0694">RNA-binding</keyword>
<keyword evidence="18" id="KW-0489">Methyltransferase</keyword>
<evidence type="ECO:0000256" key="5">
    <source>
        <dbReference type="ARBA" id="ARBA00022490"/>
    </source>
</evidence>
<dbReference type="STRING" id="1423755.FC40_GL000859"/>
<sequence>MKDNSQIRVVVGMSGGVDSSVSAYLLKEQGYDVVGVFMKNWDDKNDSGVCTVTEDYQDVAKVANQLGIPYYSVNFEKEYWDRVFTYFLDEYKNGRTPNPDVMCNKEVKFKAFLDYAMEIDADYIAMGHYAQVVRDEDGNVHLMRGADENKDQTYFLSQLSNEQLDRVMFPIGGMEKSEVRRIAEEAGLATAKKKDSTGICFIGERNFSQFLSEFLPAQPGKMVTVDGEVKGEHFGLMNYTIGQRKGLGIGGDGKSNEPWFVVGKDLATNTLIVGQGYHNEHLYADRLEASRLNFVNDISDRGDEFHCTAKFRYRQKDSGVTVKFNEERTKVEVIFDEPVRAITPGQEVVFYDGPECLGSGTIDFAYKKDKLLQYV</sequence>
<dbReference type="NCBIfam" id="TIGR00420">
    <property type="entry name" value="trmU"/>
    <property type="match status" value="1"/>
</dbReference>
<keyword evidence="9 15" id="KW-0547">Nucleotide-binding</keyword>
<dbReference type="NCBIfam" id="NF001138">
    <property type="entry name" value="PRK00143.1"/>
    <property type="match status" value="1"/>
</dbReference>
<feature type="disulfide bond" description="Alternate" evidence="15">
    <location>
        <begin position="103"/>
        <end position="200"/>
    </location>
</feature>
<keyword evidence="5 15" id="KW-0963">Cytoplasm</keyword>
<keyword evidence="10 15" id="KW-0067">ATP-binding</keyword>
<dbReference type="FunFam" id="2.30.30.280:FF:000001">
    <property type="entry name" value="tRNA-specific 2-thiouridylase MnmA"/>
    <property type="match status" value="1"/>
</dbReference>